<keyword evidence="2" id="KW-1185">Reference proteome</keyword>
<name>A0A255YSD7_9PROT</name>
<evidence type="ECO:0008006" key="3">
    <source>
        <dbReference type="Google" id="ProtNLM"/>
    </source>
</evidence>
<gene>
    <name evidence="1" type="ORF">CHU95_20655</name>
</gene>
<evidence type="ECO:0000313" key="1">
    <source>
        <dbReference type="EMBL" id="OYQ31555.1"/>
    </source>
</evidence>
<dbReference type="InterPro" id="IPR007739">
    <property type="entry name" value="RgpF"/>
</dbReference>
<dbReference type="AlphaFoldDB" id="A0A255YSD7"/>
<protein>
    <recommendedName>
        <fullName evidence="3">Polysaccharide biosynthesis-like protein</fullName>
    </recommendedName>
</protein>
<accession>A0A255YSD7</accession>
<evidence type="ECO:0000313" key="2">
    <source>
        <dbReference type="Proteomes" id="UP000216998"/>
    </source>
</evidence>
<dbReference type="RefSeq" id="WP_094458237.1">
    <property type="nucleotide sequence ID" value="NZ_NOXU01000032.1"/>
</dbReference>
<dbReference type="Proteomes" id="UP000216998">
    <property type="component" value="Unassembled WGS sequence"/>
</dbReference>
<proteinExistence type="predicted"/>
<sequence>MALKHKINRLWNETLDYVDFGRAYAMLPFRPNYIRRKWDGADDINSARRVVVFNHYDKRGIIHDYVVFYLSELKRAGFAIVFTSNSPKFPQASVDRLTPLVARILWRRNVGYDFGAFKDGIAQVPDVTALEMLLVTNDSIYGPLQDLVSVIEKADPQEAEIWGITDCWSHYYHLQSYFLLFHRAALQSPSFKRFWGYLPYFRHKHWVIKYGEIGLTQFFLRRSLRCQALFPYRAMVANVAPRIEAYLEETDVEKDPIRYRYLEMIARFLREGVALNQTHFFWDELLVTARCPFIKRDLLQRNPIAIPYLHHWEILMNEVSSYDGKLIVKHLEYSMRNRVY</sequence>
<dbReference type="Pfam" id="PF05045">
    <property type="entry name" value="RgpF"/>
    <property type="match status" value="1"/>
</dbReference>
<dbReference type="EMBL" id="NOXU01000032">
    <property type="protein sequence ID" value="OYQ31555.1"/>
    <property type="molecule type" value="Genomic_DNA"/>
</dbReference>
<comment type="caution">
    <text evidence="1">The sequence shown here is derived from an EMBL/GenBank/DDBJ whole genome shotgun (WGS) entry which is preliminary data.</text>
</comment>
<reference evidence="1 2" key="1">
    <citation type="submission" date="2017-07" db="EMBL/GenBank/DDBJ databases">
        <title>Niveispirillum cyanobacteriorum sp. nov., isolated from cyanobacterial aggregates in a eutrophic lake.</title>
        <authorList>
            <person name="Cai H."/>
        </authorList>
    </citation>
    <scope>NUCLEOTIDE SEQUENCE [LARGE SCALE GENOMIC DNA]</scope>
    <source>
        <strain evidence="2">TH1-14</strain>
    </source>
</reference>
<dbReference type="OrthoDB" id="8849801at2"/>
<organism evidence="1 2">
    <name type="scientific">Niveispirillum lacus</name>
    <dbReference type="NCBI Taxonomy" id="1981099"/>
    <lineage>
        <taxon>Bacteria</taxon>
        <taxon>Pseudomonadati</taxon>
        <taxon>Pseudomonadota</taxon>
        <taxon>Alphaproteobacteria</taxon>
        <taxon>Rhodospirillales</taxon>
        <taxon>Azospirillaceae</taxon>
        <taxon>Niveispirillum</taxon>
    </lineage>
</organism>